<accession>A0ABQ5UY18</accession>
<dbReference type="PANTHER" id="PTHR43205:SF7">
    <property type="entry name" value="PROSTAGLANDIN REDUCTASE 1"/>
    <property type="match status" value="1"/>
</dbReference>
<dbReference type="InterPro" id="IPR011032">
    <property type="entry name" value="GroES-like_sf"/>
</dbReference>
<dbReference type="InterPro" id="IPR036291">
    <property type="entry name" value="NAD(P)-bd_dom_sf"/>
</dbReference>
<evidence type="ECO:0000259" key="3">
    <source>
        <dbReference type="Pfam" id="PF16884"/>
    </source>
</evidence>
<evidence type="ECO:0000256" key="1">
    <source>
        <dbReference type="ARBA" id="ARBA00023002"/>
    </source>
</evidence>
<dbReference type="SUPFAM" id="SSF50129">
    <property type="entry name" value="GroES-like"/>
    <property type="match status" value="1"/>
</dbReference>
<evidence type="ECO:0000313" key="5">
    <source>
        <dbReference type="Proteomes" id="UP001161390"/>
    </source>
</evidence>
<keyword evidence="5" id="KW-1185">Reference proteome</keyword>
<protein>
    <submittedName>
        <fullName evidence="4">NADP-dependent oxidoreductase</fullName>
    </submittedName>
</protein>
<dbReference type="InterPro" id="IPR045010">
    <property type="entry name" value="MDR_fam"/>
</dbReference>
<dbReference type="InterPro" id="IPR013149">
    <property type="entry name" value="ADH-like_C"/>
</dbReference>
<dbReference type="Gene3D" id="3.90.180.10">
    <property type="entry name" value="Medium-chain alcohol dehydrogenases, catalytic domain"/>
    <property type="match status" value="1"/>
</dbReference>
<comment type="caution">
    <text evidence="4">The sequence shown here is derived from an EMBL/GenBank/DDBJ whole genome shotgun (WGS) entry which is preliminary data.</text>
</comment>
<dbReference type="RefSeq" id="WP_284369405.1">
    <property type="nucleotide sequence ID" value="NZ_BSNJ01000001.1"/>
</dbReference>
<dbReference type="CDD" id="cd05288">
    <property type="entry name" value="PGDH"/>
    <property type="match status" value="1"/>
</dbReference>
<dbReference type="Gene3D" id="3.40.50.720">
    <property type="entry name" value="NAD(P)-binding Rossmann-like Domain"/>
    <property type="match status" value="1"/>
</dbReference>
<organism evidence="4 5">
    <name type="scientific">Algimonas porphyrae</name>
    <dbReference type="NCBI Taxonomy" id="1128113"/>
    <lineage>
        <taxon>Bacteria</taxon>
        <taxon>Pseudomonadati</taxon>
        <taxon>Pseudomonadota</taxon>
        <taxon>Alphaproteobacteria</taxon>
        <taxon>Maricaulales</taxon>
        <taxon>Robiginitomaculaceae</taxon>
        <taxon>Algimonas</taxon>
    </lineage>
</organism>
<dbReference type="Proteomes" id="UP001161390">
    <property type="component" value="Unassembled WGS sequence"/>
</dbReference>
<dbReference type="EMBL" id="BSNJ01000001">
    <property type="protein sequence ID" value="GLQ19607.1"/>
    <property type="molecule type" value="Genomic_DNA"/>
</dbReference>
<gene>
    <name evidence="4" type="ORF">GCM10007854_05620</name>
</gene>
<dbReference type="InterPro" id="IPR041694">
    <property type="entry name" value="ADH_N_2"/>
</dbReference>
<reference evidence="4" key="2">
    <citation type="submission" date="2023-01" db="EMBL/GenBank/DDBJ databases">
        <title>Draft genome sequence of Algimonas porphyrae strain NBRC 108216.</title>
        <authorList>
            <person name="Sun Q."/>
            <person name="Mori K."/>
        </authorList>
    </citation>
    <scope>NUCLEOTIDE SEQUENCE</scope>
    <source>
        <strain evidence="4">NBRC 108216</strain>
    </source>
</reference>
<proteinExistence type="predicted"/>
<dbReference type="Pfam" id="PF00107">
    <property type="entry name" value="ADH_zinc_N"/>
    <property type="match status" value="1"/>
</dbReference>
<feature type="domain" description="Alcohol dehydrogenase-like C-terminal" evidence="2">
    <location>
        <begin position="156"/>
        <end position="284"/>
    </location>
</feature>
<keyword evidence="1" id="KW-0560">Oxidoreductase</keyword>
<dbReference type="PANTHER" id="PTHR43205">
    <property type="entry name" value="PROSTAGLANDIN REDUCTASE"/>
    <property type="match status" value="1"/>
</dbReference>
<sequence length="330" mass="34623">MKQAVLRYALTDKPTAADFALIDVAAPECPDGGILAQVRYISLDPYVGTRLRGQHMGEAAPEPGAGLIPGAVVAEVIESRSDKAKPGQFIHAMDGGWVEAVALSNAQFQVVDPDAAPLESYVGVLGMPGLTAWAGVTQLARIKSGDTFMVDAASGPVGATAAQIARTRGAGRTIGIAGGPEKCSLAVTRFGFDRCLDYKSDGWTDQLADALPDGLDVHFENVGDQMLGIAMQHLNLYGRVVLCGLAAHYHGGPAAMTSVGIIIGKRAQVSGLVVYDFYNRWDEFRAEVAPHVKSGAIAYIHDQVDGLAGAGGLMERLVRGQNVGKAVVKL</sequence>
<evidence type="ECO:0000313" key="4">
    <source>
        <dbReference type="EMBL" id="GLQ19607.1"/>
    </source>
</evidence>
<feature type="domain" description="Oxidoreductase N-terminal" evidence="3">
    <location>
        <begin position="2"/>
        <end position="110"/>
    </location>
</feature>
<dbReference type="SUPFAM" id="SSF51735">
    <property type="entry name" value="NAD(P)-binding Rossmann-fold domains"/>
    <property type="match status" value="1"/>
</dbReference>
<dbReference type="Pfam" id="PF16884">
    <property type="entry name" value="ADH_N_2"/>
    <property type="match status" value="1"/>
</dbReference>
<name>A0ABQ5UY18_9PROT</name>
<evidence type="ECO:0000259" key="2">
    <source>
        <dbReference type="Pfam" id="PF00107"/>
    </source>
</evidence>
<reference evidence="4" key="1">
    <citation type="journal article" date="2014" name="Int. J. Syst. Evol. Microbiol.">
        <title>Complete genome of a new Firmicutes species belonging to the dominant human colonic microbiota ('Ruminococcus bicirculans') reveals two chromosomes and a selective capacity to utilize plant glucans.</title>
        <authorList>
            <consortium name="NISC Comparative Sequencing Program"/>
            <person name="Wegmann U."/>
            <person name="Louis P."/>
            <person name="Goesmann A."/>
            <person name="Henrissat B."/>
            <person name="Duncan S.H."/>
            <person name="Flint H.J."/>
        </authorList>
    </citation>
    <scope>NUCLEOTIDE SEQUENCE</scope>
    <source>
        <strain evidence="4">NBRC 108216</strain>
    </source>
</reference>